<sequence length="90" mass="10380">MEISFRQRPSAHSGITRSTSQSGKNLRRRLKPWTIAWCRPWCLGKGTNLSVSRRARRITAAGSHGSRETNCSRTCFVRIKFAIRFSKRRT</sequence>
<dbReference type="Proteomes" id="UP001176940">
    <property type="component" value="Unassembled WGS sequence"/>
</dbReference>
<name>A0ABN9MQF0_9NEOB</name>
<evidence type="ECO:0000313" key="3">
    <source>
        <dbReference type="Proteomes" id="UP001176940"/>
    </source>
</evidence>
<organism evidence="2 3">
    <name type="scientific">Ranitomeya imitator</name>
    <name type="common">mimic poison frog</name>
    <dbReference type="NCBI Taxonomy" id="111125"/>
    <lineage>
        <taxon>Eukaryota</taxon>
        <taxon>Metazoa</taxon>
        <taxon>Chordata</taxon>
        <taxon>Craniata</taxon>
        <taxon>Vertebrata</taxon>
        <taxon>Euteleostomi</taxon>
        <taxon>Amphibia</taxon>
        <taxon>Batrachia</taxon>
        <taxon>Anura</taxon>
        <taxon>Neobatrachia</taxon>
        <taxon>Hyloidea</taxon>
        <taxon>Dendrobatidae</taxon>
        <taxon>Dendrobatinae</taxon>
        <taxon>Ranitomeya</taxon>
    </lineage>
</organism>
<evidence type="ECO:0000256" key="1">
    <source>
        <dbReference type="SAM" id="MobiDB-lite"/>
    </source>
</evidence>
<gene>
    <name evidence="2" type="ORF">RIMI_LOCUS23478897</name>
</gene>
<feature type="non-terminal residue" evidence="2">
    <location>
        <position position="90"/>
    </location>
</feature>
<accession>A0ABN9MQF0</accession>
<keyword evidence="3" id="KW-1185">Reference proteome</keyword>
<reference evidence="2" key="1">
    <citation type="submission" date="2023-07" db="EMBL/GenBank/DDBJ databases">
        <authorList>
            <person name="Stuckert A."/>
        </authorList>
    </citation>
    <scope>NUCLEOTIDE SEQUENCE</scope>
</reference>
<evidence type="ECO:0000313" key="2">
    <source>
        <dbReference type="EMBL" id="CAJ0968863.1"/>
    </source>
</evidence>
<dbReference type="EMBL" id="CAUEEQ010079736">
    <property type="protein sequence ID" value="CAJ0968863.1"/>
    <property type="molecule type" value="Genomic_DNA"/>
</dbReference>
<protein>
    <submittedName>
        <fullName evidence="2">Uncharacterized protein</fullName>
    </submittedName>
</protein>
<proteinExistence type="predicted"/>
<feature type="region of interest" description="Disordered" evidence="1">
    <location>
        <begin position="1"/>
        <end position="26"/>
    </location>
</feature>
<feature type="compositionally biased region" description="Polar residues" evidence="1">
    <location>
        <begin position="13"/>
        <end position="24"/>
    </location>
</feature>
<comment type="caution">
    <text evidence="2">The sequence shown here is derived from an EMBL/GenBank/DDBJ whole genome shotgun (WGS) entry which is preliminary data.</text>
</comment>